<reference evidence="2 3" key="2">
    <citation type="submission" date="2014-10" db="EMBL/GenBank/DDBJ databases">
        <title>Paracoccus sanguinis sp. nov., isolated from clinical specimens of New York State patients.</title>
        <authorList>
            <person name="Mingle L.A."/>
            <person name="Cole J.A."/>
            <person name="Lapierre P."/>
            <person name="Musser K.A."/>
        </authorList>
    </citation>
    <scope>NUCLEOTIDE SEQUENCE [LARGE SCALE GENOMIC DNA]</scope>
    <source>
        <strain evidence="2 3">5503</strain>
    </source>
</reference>
<comment type="caution">
    <text evidence="2">The sequence shown here is derived from an EMBL/GenBank/DDBJ whole genome shotgun (WGS) entry which is preliminary data.</text>
</comment>
<dbReference type="AlphaFoldDB" id="A0A099GHY1"/>
<sequence length="196" mass="21069">MRGIEGLVSVLDTRSFGSVWYWLVLAGLWSWLGRGALGVPTDLVRRVHRRTRETGAAEDAGAIRAEAMLLLDWLSLVIPRWRVDPRDGVILTAVAAFLLSALAGLGFLYDRQFAQALTLLVAPMALLALMRVRLAARLGRVLAEAEAGRTGAVPAAAEAAAVMVRHLRGTMALSMAAVALAAIWGTRWLALHPNGL</sequence>
<feature type="transmembrane region" description="Helical" evidence="1">
    <location>
        <begin position="20"/>
        <end position="40"/>
    </location>
</feature>
<evidence type="ECO:0000313" key="2">
    <source>
        <dbReference type="EMBL" id="KGJ22311.1"/>
    </source>
</evidence>
<protein>
    <recommendedName>
        <fullName evidence="4">Component of SufBCD complex</fullName>
    </recommendedName>
</protein>
<dbReference type="EMBL" id="JRKQ01000038">
    <property type="protein sequence ID" value="KGJ22311.1"/>
    <property type="molecule type" value="Genomic_DNA"/>
</dbReference>
<reference evidence="2 3" key="1">
    <citation type="submission" date="2014-09" db="EMBL/GenBank/DDBJ databases">
        <authorList>
            <person name="McGinnis J.M."/>
            <person name="Wolfgang W.J."/>
        </authorList>
    </citation>
    <scope>NUCLEOTIDE SEQUENCE [LARGE SCALE GENOMIC DNA]</scope>
    <source>
        <strain evidence="2 3">5503</strain>
    </source>
</reference>
<keyword evidence="1" id="KW-1133">Transmembrane helix</keyword>
<evidence type="ECO:0000256" key="1">
    <source>
        <dbReference type="SAM" id="Phobius"/>
    </source>
</evidence>
<name>A0A099GHY1_9RHOB</name>
<evidence type="ECO:0000313" key="3">
    <source>
        <dbReference type="Proteomes" id="UP000029858"/>
    </source>
</evidence>
<feature type="transmembrane region" description="Helical" evidence="1">
    <location>
        <begin position="113"/>
        <end position="130"/>
    </location>
</feature>
<feature type="transmembrane region" description="Helical" evidence="1">
    <location>
        <begin position="88"/>
        <end position="107"/>
    </location>
</feature>
<keyword evidence="1" id="KW-0812">Transmembrane</keyword>
<organism evidence="2 3">
    <name type="scientific">Paracoccus sanguinis</name>
    <dbReference type="NCBI Taxonomy" id="1545044"/>
    <lineage>
        <taxon>Bacteria</taxon>
        <taxon>Pseudomonadati</taxon>
        <taxon>Pseudomonadota</taxon>
        <taxon>Alphaproteobacteria</taxon>
        <taxon>Rhodobacterales</taxon>
        <taxon>Paracoccaceae</taxon>
        <taxon>Paracoccus</taxon>
    </lineage>
</organism>
<accession>A0A099GHY1</accession>
<evidence type="ECO:0008006" key="4">
    <source>
        <dbReference type="Google" id="ProtNLM"/>
    </source>
</evidence>
<gene>
    <name evidence="2" type="ORF">IX56_08880</name>
</gene>
<dbReference type="Proteomes" id="UP000029858">
    <property type="component" value="Unassembled WGS sequence"/>
</dbReference>
<feature type="transmembrane region" description="Helical" evidence="1">
    <location>
        <begin position="171"/>
        <end position="190"/>
    </location>
</feature>
<dbReference type="RefSeq" id="WP_036709368.1">
    <property type="nucleotide sequence ID" value="NZ_JRKQ01000038.1"/>
</dbReference>
<proteinExistence type="predicted"/>
<keyword evidence="1" id="KW-0472">Membrane</keyword>